<protein>
    <submittedName>
        <fullName evidence="1">Uncharacterized protein</fullName>
    </submittedName>
</protein>
<name>A0AAG5D3C5_ANOAO</name>
<dbReference type="AlphaFoldDB" id="A0AAG5D3C5"/>
<sequence length="125" mass="14029">MHFCFQSSDVLVRQVQGIGACRANDSTISMWFKVCIHYSGCDRAVLLGAILDFLFTTSTVKITPVYGGQWYVVACMNVVSFFVEMICGPQQTNCPPSRYRITGIQKFPLQPIQRIYTSGNQTTQT</sequence>
<reference evidence="1" key="1">
    <citation type="submission" date="2024-04" db="UniProtKB">
        <authorList>
            <consortium name="EnsemblMetazoa"/>
        </authorList>
    </citation>
    <scope>IDENTIFICATION</scope>
    <source>
        <strain evidence="1">EBRO</strain>
    </source>
</reference>
<keyword evidence="2" id="KW-1185">Reference proteome</keyword>
<dbReference type="Proteomes" id="UP000075880">
    <property type="component" value="Unassembled WGS sequence"/>
</dbReference>
<evidence type="ECO:0000313" key="2">
    <source>
        <dbReference type="Proteomes" id="UP000075880"/>
    </source>
</evidence>
<dbReference type="EnsemblMetazoa" id="ENSAATROPT005859">
    <property type="protein sequence ID" value="ENSAATROPP005360"/>
    <property type="gene ID" value="ENSAATROPG004739"/>
</dbReference>
<accession>A0AAG5D3C5</accession>
<organism evidence="1 2">
    <name type="scientific">Anopheles atroparvus</name>
    <name type="common">European mosquito</name>
    <dbReference type="NCBI Taxonomy" id="41427"/>
    <lineage>
        <taxon>Eukaryota</taxon>
        <taxon>Metazoa</taxon>
        <taxon>Ecdysozoa</taxon>
        <taxon>Arthropoda</taxon>
        <taxon>Hexapoda</taxon>
        <taxon>Insecta</taxon>
        <taxon>Pterygota</taxon>
        <taxon>Neoptera</taxon>
        <taxon>Endopterygota</taxon>
        <taxon>Diptera</taxon>
        <taxon>Nematocera</taxon>
        <taxon>Culicoidea</taxon>
        <taxon>Culicidae</taxon>
        <taxon>Anophelinae</taxon>
        <taxon>Anopheles</taxon>
    </lineage>
</organism>
<evidence type="ECO:0000313" key="1">
    <source>
        <dbReference type="EnsemblMetazoa" id="ENSAATROPP005360"/>
    </source>
</evidence>
<proteinExistence type="predicted"/>